<dbReference type="GO" id="GO:0034703">
    <property type="term" value="C:cation channel complex"/>
    <property type="evidence" value="ECO:0007669"/>
    <property type="project" value="TreeGrafter"/>
</dbReference>
<feature type="region of interest" description="Disordered" evidence="1">
    <location>
        <begin position="668"/>
        <end position="699"/>
    </location>
</feature>
<protein>
    <recommendedName>
        <fullName evidence="2">Protein UNC80 C-terminal domain-containing protein</fullName>
    </recommendedName>
</protein>
<feature type="region of interest" description="Disordered" evidence="1">
    <location>
        <begin position="448"/>
        <end position="472"/>
    </location>
</feature>
<keyword evidence="4" id="KW-1185">Reference proteome</keyword>
<dbReference type="EMBL" id="SFCI01000419">
    <property type="protein sequence ID" value="TFY79915.1"/>
    <property type="molecule type" value="Genomic_DNA"/>
</dbReference>
<proteinExistence type="predicted"/>
<dbReference type="GO" id="GO:0055080">
    <property type="term" value="P:monoatomic cation homeostasis"/>
    <property type="evidence" value="ECO:0007669"/>
    <property type="project" value="TreeGrafter"/>
</dbReference>
<organism evidence="3 4">
    <name type="scientific">Hericium alpestre</name>
    <dbReference type="NCBI Taxonomy" id="135208"/>
    <lineage>
        <taxon>Eukaryota</taxon>
        <taxon>Fungi</taxon>
        <taxon>Dikarya</taxon>
        <taxon>Basidiomycota</taxon>
        <taxon>Agaricomycotina</taxon>
        <taxon>Agaricomycetes</taxon>
        <taxon>Russulales</taxon>
        <taxon>Hericiaceae</taxon>
        <taxon>Hericium</taxon>
    </lineage>
</organism>
<dbReference type="GO" id="GO:0005261">
    <property type="term" value="F:monoatomic cation channel activity"/>
    <property type="evidence" value="ECO:0007669"/>
    <property type="project" value="TreeGrafter"/>
</dbReference>
<dbReference type="STRING" id="135208.A0A4Y9ZZK7"/>
<evidence type="ECO:0000313" key="3">
    <source>
        <dbReference type="EMBL" id="TFY79915.1"/>
    </source>
</evidence>
<reference evidence="3 4" key="1">
    <citation type="submission" date="2019-02" db="EMBL/GenBank/DDBJ databases">
        <title>Genome sequencing of the rare red list fungi Hericium alpestre (H. flagellum).</title>
        <authorList>
            <person name="Buettner E."/>
            <person name="Kellner H."/>
        </authorList>
    </citation>
    <scope>NUCLEOTIDE SEQUENCE [LARGE SCALE GENOMIC DNA]</scope>
    <source>
        <strain evidence="3 4">DSM 108284</strain>
    </source>
</reference>
<dbReference type="InterPro" id="IPR016024">
    <property type="entry name" value="ARM-type_fold"/>
</dbReference>
<feature type="compositionally biased region" description="Low complexity" evidence="1">
    <location>
        <begin position="1503"/>
        <end position="1512"/>
    </location>
</feature>
<comment type="caution">
    <text evidence="3">The sequence shown here is derived from an EMBL/GenBank/DDBJ whole genome shotgun (WGS) entry which is preliminary data.</text>
</comment>
<evidence type="ECO:0000259" key="2">
    <source>
        <dbReference type="Pfam" id="PF20262"/>
    </source>
</evidence>
<evidence type="ECO:0000256" key="1">
    <source>
        <dbReference type="SAM" id="MobiDB-lite"/>
    </source>
</evidence>
<name>A0A4Y9ZZK7_9AGAM</name>
<dbReference type="OrthoDB" id="5584001at2759"/>
<accession>A0A4Y9ZZK7</accession>
<feature type="domain" description="Protein UNC80 C-terminal" evidence="2">
    <location>
        <begin position="964"/>
        <end position="1087"/>
    </location>
</feature>
<dbReference type="PANTHER" id="PTHR31781:SF1">
    <property type="entry name" value="PROTEIN UNC-80 HOMOLOG"/>
    <property type="match status" value="1"/>
</dbReference>
<dbReference type="Pfam" id="PF20262">
    <property type="entry name" value="UNC80_C"/>
    <property type="match status" value="2"/>
</dbReference>
<feature type="region of interest" description="Disordered" evidence="1">
    <location>
        <begin position="1583"/>
        <end position="1630"/>
    </location>
</feature>
<evidence type="ECO:0000313" key="4">
    <source>
        <dbReference type="Proteomes" id="UP000298061"/>
    </source>
</evidence>
<gene>
    <name evidence="3" type="ORF">EWM64_g4095</name>
</gene>
<feature type="compositionally biased region" description="Polar residues" evidence="1">
    <location>
        <begin position="448"/>
        <end position="471"/>
    </location>
</feature>
<sequence>MFSLLASLISQPDTLEETQYLRELISHVLSGACGELDSSLVERDLGLDIELAGQQGTLHPATSIRGEALVSVLIQKLTFVQEYWPSSPLDIAQRPALMPFFIQRLNHCSHALVAFISSAVTPSEANEDCSAIVRLLQTRIMPELDAFDSAEAIDIRAQLVTLAFKILCLEKATGQDDIRSFLVQWYSTAGPWQLGVEKGLQQWLSSAVWSSIFTVMTTLIDELSDELRTKITAFFLPLLQDRMVTDPPPCPSPQLTELLDTISHLYPKIFYKPLFACAAAAKDITITRQLRILHVLAAFLPNFWTRDVEMLLVALFSDSSSVSVEGDSTQRTLSLPGNIPCRMIRSFAAKARFFFALENRVGMLLDAKLNTPVKTYPDISPIARDQVTPSLSETWLSRLVHWTVSSQTDMNAAPERTSEVITKLSGLFIAVREEPRVPHKRRSAFMMSPSTSEDFSTTPLTQTRQGNSSSPIVPERRTLLSTFSKGFLKNTLPLFVAVNGLLTAEDHSALVSVLWRDCLDAPDPELQAPATFLIMQAAEKVTAVFHEVVRNDMHSTENSVRCKAARRIGIMFSWRFQLLSQNHIVDRNHRRPFKLARAPIAFVATDIGSNQFILEEDLDEVTDQNGVVLPLELRKRLSEIGWTEDVKPIDQRQVWLRTPMSLLSSYQADHAPDKSPFPSSPRPPSIVDGSVSDAESSRSGTGSAVAAIKRRAIFVPPVAAVLPDLAFLLFDSDYSVANAARSVLIDFMREDPTLLSRQVLDSLSGTSDEMDLSITVLRAFLHVQRTLPPAMSHLVFNHLTGFLKFQARQTTSPDALRGFAKTVPVLSKLATQVTNFSLREIRRAKVEAFLIPSGALWFPPTAPVGTMFPTSFTPVNQMEPGLPRQLVHMAMIRAAQNMLFLDMLKRNPQDVQAIRKNMSRLVLPSLQNVTTPPDIALNDLIPQKSRLPLAPEDAKVKTLSLILSRSYILLVAQVFRSVPRHLNDRSELQVLLDGLNRTLLAHGDDIGIVAHVIIALLVAGTRFRRIFTSGGGYTLFMAALVKVYVESEGNQGIRYAIEFAAHRFYALHQEAFVFQSLSVIAQVAMLPDADIAWIAKHVFILFSTLKDDGSLDAPDAAGIHDANKLQEREALLVSTAEAKPQAFLLMMRRNRAGSAGARDLVIPDQYASGHLAHENLVRLLLTVIGHDPSIRRAEQFLRLLRYMAPHLYESSIPAQNILRDGIAALGIIFLNQSTSKSKTPEAAQLRSSELNFEMDSKEGSRGLQDPKAPSNLTVMRLDYLGLVAAYVKAGGHFGSTVSNRVLELVRGLLKDGEPGTTTDRVTGFLTAYTEATLIRETPVRMKYAMPLLSSIAPLFKAYATLIDISGILETLLVLARNPFYAKEPSFSRLVVFQYCAPAIEACEGLASETMLFSFRPILIKLLSEAVFLAGVDVMEILERRSPSYDYLADIVFPLVISLSSASSTQIGSREDAQPRAVPGQIWFRLLSYVMRACQTPDPRDPRPSTGRSPSPGLERTKSQEKRKRSTNERIPVTTLAISLQIMKVIIIRATDDLSIALPGIWVHIGTFLRTIIMDGNASFALQSQDWSEPPSPLPSPLLRPQSQFTGMPMNAVTPPSSRPGSPSQSGPQPTFSQPRMIDYLLWSTFEFLLLFRSPLTLQLRTLMLEKATLLDRELRMQQTQARGTNRLSFASVFSKPRHRSGLWSGTPSAETSPMMSASKTLPSDLHLLAEQRQPGYARFASPASSNASPSQGPRIVHLGPVRSPDPFLLRRSTSDGMGGGAGGRGCGGRHVRVKSLVLVRDTYKRIRRVQRALGYGVLLEADGQEGDEEEGERSWTGKKAVGEMWRELDALMEEFHEGWGIGGDVLG</sequence>
<dbReference type="InterPro" id="IPR046460">
    <property type="entry name" value="UNC80_C"/>
</dbReference>
<feature type="compositionally biased region" description="Low complexity" evidence="1">
    <location>
        <begin position="1613"/>
        <end position="1630"/>
    </location>
</feature>
<feature type="region of interest" description="Disordered" evidence="1">
    <location>
        <begin position="1494"/>
        <end position="1527"/>
    </location>
</feature>
<dbReference type="SUPFAM" id="SSF48371">
    <property type="entry name" value="ARM repeat"/>
    <property type="match status" value="1"/>
</dbReference>
<feature type="domain" description="Protein UNC80 C-terminal" evidence="2">
    <location>
        <begin position="734"/>
        <end position="842"/>
    </location>
</feature>
<dbReference type="Proteomes" id="UP000298061">
    <property type="component" value="Unassembled WGS sequence"/>
</dbReference>
<dbReference type="PANTHER" id="PTHR31781">
    <property type="entry name" value="UNC80"/>
    <property type="match status" value="1"/>
</dbReference>